<sequence length="207" mass="23762">MIFLLIVICGLVLYLVFKSLIKQSKNPSGKIGTWMMRIWNRAYLPMVSWTLSFVNRPTPKNILDIGVGNGASTNYLHQHFPTSQIYGIDCSKTAILEASKHYSASATFEEMSIDKTDYPSDFFALIFAFQTHFHWEQLDQALMEVERILASSGECWIACERSKVKYYLPDFAEVDKFQIYLASLGLDLVASHQTKDWICYRIMKLSS</sequence>
<keyword evidence="2" id="KW-0489">Methyltransferase</keyword>
<dbReference type="Proteomes" id="UP001252875">
    <property type="component" value="Unassembled WGS sequence"/>
</dbReference>
<dbReference type="Gene3D" id="3.40.50.150">
    <property type="entry name" value="Vaccinia Virus protein VP39"/>
    <property type="match status" value="1"/>
</dbReference>
<keyword evidence="2" id="KW-0808">Transferase</keyword>
<dbReference type="GO" id="GO:0008168">
    <property type="term" value="F:methyltransferase activity"/>
    <property type="evidence" value="ECO:0007669"/>
    <property type="project" value="UniProtKB-KW"/>
</dbReference>
<keyword evidence="3" id="KW-1185">Reference proteome</keyword>
<dbReference type="SUPFAM" id="SSF53335">
    <property type="entry name" value="S-adenosyl-L-methionine-dependent methyltransferases"/>
    <property type="match status" value="1"/>
</dbReference>
<proteinExistence type="predicted"/>
<protein>
    <submittedName>
        <fullName evidence="2">Class I SAM-dependent methyltransferase</fullName>
    </submittedName>
</protein>
<accession>A0ABU3EWD5</accession>
<dbReference type="GO" id="GO:0032259">
    <property type="term" value="P:methylation"/>
    <property type="evidence" value="ECO:0007669"/>
    <property type="project" value="UniProtKB-KW"/>
</dbReference>
<evidence type="ECO:0000313" key="2">
    <source>
        <dbReference type="EMBL" id="MDT2598276.1"/>
    </source>
</evidence>
<gene>
    <name evidence="2" type="ORF">P7D85_00735</name>
</gene>
<reference evidence="2 3" key="1">
    <citation type="submission" date="2023-03" db="EMBL/GenBank/DDBJ databases">
        <authorList>
            <person name="Shen W."/>
            <person name="Cai J."/>
        </authorList>
    </citation>
    <scope>NUCLEOTIDE SEQUENCE [LARGE SCALE GENOMIC DNA]</scope>
    <source>
        <strain evidence="2 3">D6-4</strain>
    </source>
</reference>
<name>A0ABU3EWD5_9ENTE</name>
<evidence type="ECO:0000313" key="3">
    <source>
        <dbReference type="Proteomes" id="UP001252875"/>
    </source>
</evidence>
<dbReference type="InterPro" id="IPR041698">
    <property type="entry name" value="Methyltransf_25"/>
</dbReference>
<dbReference type="Pfam" id="PF13649">
    <property type="entry name" value="Methyltransf_25"/>
    <property type="match status" value="1"/>
</dbReference>
<feature type="domain" description="Methyltransferase" evidence="1">
    <location>
        <begin position="62"/>
        <end position="153"/>
    </location>
</feature>
<dbReference type="EMBL" id="JARPYI010000001">
    <property type="protein sequence ID" value="MDT2598276.1"/>
    <property type="molecule type" value="Genomic_DNA"/>
</dbReference>
<evidence type="ECO:0000259" key="1">
    <source>
        <dbReference type="Pfam" id="PF13649"/>
    </source>
</evidence>
<comment type="caution">
    <text evidence="2">The sequence shown here is derived from an EMBL/GenBank/DDBJ whole genome shotgun (WGS) entry which is preliminary data.</text>
</comment>
<organism evidence="2 3">
    <name type="scientific">Enterococcus hulanensis</name>
    <dbReference type="NCBI Taxonomy" id="2559929"/>
    <lineage>
        <taxon>Bacteria</taxon>
        <taxon>Bacillati</taxon>
        <taxon>Bacillota</taxon>
        <taxon>Bacilli</taxon>
        <taxon>Lactobacillales</taxon>
        <taxon>Enterococcaceae</taxon>
        <taxon>Enterococcus</taxon>
    </lineage>
</organism>
<dbReference type="InterPro" id="IPR029063">
    <property type="entry name" value="SAM-dependent_MTases_sf"/>
</dbReference>